<reference evidence="2 3" key="1">
    <citation type="submission" date="2018-06" db="EMBL/GenBank/DDBJ databases">
        <title>Spirosoma sp. HMF3257 Genome sequencing and assembly.</title>
        <authorList>
            <person name="Kang H."/>
            <person name="Cha I."/>
            <person name="Kim H."/>
            <person name="Kang J."/>
            <person name="Joh K."/>
        </authorList>
    </citation>
    <scope>NUCLEOTIDE SEQUENCE [LARGE SCALE GENOMIC DNA]</scope>
    <source>
        <strain evidence="2 3">HMF3257</strain>
    </source>
</reference>
<evidence type="ECO:0000256" key="1">
    <source>
        <dbReference type="SAM" id="Phobius"/>
    </source>
</evidence>
<evidence type="ECO:0000313" key="2">
    <source>
        <dbReference type="EMBL" id="RAI73253.1"/>
    </source>
</evidence>
<dbReference type="Proteomes" id="UP000249016">
    <property type="component" value="Unassembled WGS sequence"/>
</dbReference>
<feature type="transmembrane region" description="Helical" evidence="1">
    <location>
        <begin position="47"/>
        <end position="64"/>
    </location>
</feature>
<evidence type="ECO:0000313" key="3">
    <source>
        <dbReference type="Proteomes" id="UP000249016"/>
    </source>
</evidence>
<keyword evidence="1" id="KW-1133">Transmembrane helix</keyword>
<dbReference type="RefSeq" id="WP_111340135.1">
    <property type="nucleotide sequence ID" value="NZ_QLII01000001.1"/>
</dbReference>
<name>A0A327NET9_9BACT</name>
<sequence>MHAIYNNNNNPISFFVGNVLLYTIKLPRRKITFYKERTEITKNSFEVTAILVSGIWVFGTFILTQNASLGSRNKTESSLNIFKISDGRESTECGAQFKVKFENIGYEVIEIEKVRLRVFIFWGSKIKTHTHSRSIEIDDIIKYPDSIICRKVYTKLDFVDGKFDPPFIQKYAPGTSSTHGFDFIVNKVEGKWICFIIELYEEKVNPEKGER</sequence>
<dbReference type="EMBL" id="QLII01000001">
    <property type="protein sequence ID" value="RAI73253.1"/>
    <property type="molecule type" value="Genomic_DNA"/>
</dbReference>
<keyword evidence="1" id="KW-0812">Transmembrane</keyword>
<keyword evidence="1" id="KW-0472">Membrane</keyword>
<comment type="caution">
    <text evidence="2">The sequence shown here is derived from an EMBL/GenBank/DDBJ whole genome shotgun (WGS) entry which is preliminary data.</text>
</comment>
<organism evidence="2 3">
    <name type="scientific">Spirosoma telluris</name>
    <dbReference type="NCBI Taxonomy" id="2183553"/>
    <lineage>
        <taxon>Bacteria</taxon>
        <taxon>Pseudomonadati</taxon>
        <taxon>Bacteroidota</taxon>
        <taxon>Cytophagia</taxon>
        <taxon>Cytophagales</taxon>
        <taxon>Cytophagaceae</taxon>
        <taxon>Spirosoma</taxon>
    </lineage>
</organism>
<proteinExistence type="predicted"/>
<protein>
    <submittedName>
        <fullName evidence="2">Uncharacterized protein</fullName>
    </submittedName>
</protein>
<gene>
    <name evidence="2" type="ORF">HMF3257_00335</name>
</gene>
<accession>A0A327NET9</accession>
<keyword evidence="3" id="KW-1185">Reference proteome</keyword>
<dbReference type="AlphaFoldDB" id="A0A327NET9"/>